<dbReference type="AlphaFoldDB" id="A0AAU8GVC5"/>
<evidence type="ECO:0000256" key="1">
    <source>
        <dbReference type="ARBA" id="ARBA00004651"/>
    </source>
</evidence>
<dbReference type="PANTHER" id="PTHR30353">
    <property type="entry name" value="INNER MEMBRANE PROTEIN DEDA-RELATED"/>
    <property type="match status" value="1"/>
</dbReference>
<evidence type="ECO:0000256" key="4">
    <source>
        <dbReference type="ARBA" id="ARBA00022692"/>
    </source>
</evidence>
<gene>
    <name evidence="9" type="ORF">V4D30_08415</name>
</gene>
<dbReference type="RefSeq" id="WP_353683897.1">
    <property type="nucleotide sequence ID" value="NZ_CP144373.1"/>
</dbReference>
<dbReference type="PANTHER" id="PTHR30353:SF0">
    <property type="entry name" value="TRANSMEMBRANE PROTEIN"/>
    <property type="match status" value="1"/>
</dbReference>
<dbReference type="InterPro" id="IPR032818">
    <property type="entry name" value="DedA-like"/>
</dbReference>
<protein>
    <submittedName>
        <fullName evidence="9">DedA family protein</fullName>
    </submittedName>
</protein>
<evidence type="ECO:0000256" key="2">
    <source>
        <dbReference type="ARBA" id="ARBA00010792"/>
    </source>
</evidence>
<proteinExistence type="inferred from homology"/>
<feature type="transmembrane region" description="Helical" evidence="7">
    <location>
        <begin position="153"/>
        <end position="173"/>
    </location>
</feature>
<feature type="transmembrane region" description="Helical" evidence="7">
    <location>
        <begin position="185"/>
        <end position="203"/>
    </location>
</feature>
<reference evidence="9" key="1">
    <citation type="submission" date="2024-01" db="EMBL/GenBank/DDBJ databases">
        <title>The first autotrophic representatives of the genus Thermodesulfovibrio.</title>
        <authorList>
            <person name="Maltseva A.I."/>
            <person name="Elcheninov A.G."/>
            <person name="Kublanov I.V."/>
            <person name="Lebedinsky A.V."/>
            <person name="Frolov E.N."/>
        </authorList>
    </citation>
    <scope>NUCLEOTIDE SEQUENCE</scope>
    <source>
        <strain evidence="9">3907-1M</strain>
    </source>
</reference>
<dbReference type="NCBIfam" id="NF008102">
    <property type="entry name" value="PRK10847.1"/>
    <property type="match status" value="1"/>
</dbReference>
<dbReference type="Pfam" id="PF09335">
    <property type="entry name" value="VTT_dom"/>
    <property type="match status" value="1"/>
</dbReference>
<evidence type="ECO:0000259" key="8">
    <source>
        <dbReference type="Pfam" id="PF09335"/>
    </source>
</evidence>
<feature type="transmembrane region" description="Helical" evidence="7">
    <location>
        <begin position="25"/>
        <end position="46"/>
    </location>
</feature>
<evidence type="ECO:0000256" key="3">
    <source>
        <dbReference type="ARBA" id="ARBA00022475"/>
    </source>
</evidence>
<evidence type="ECO:0000256" key="7">
    <source>
        <dbReference type="RuleBase" id="RU367016"/>
    </source>
</evidence>
<dbReference type="GO" id="GO:0005886">
    <property type="term" value="C:plasma membrane"/>
    <property type="evidence" value="ECO:0007669"/>
    <property type="project" value="UniProtKB-SubCell"/>
</dbReference>
<organism evidence="9">
    <name type="scientific">Thermodesulfovibrio autotrophicus</name>
    <dbReference type="NCBI Taxonomy" id="3118333"/>
    <lineage>
        <taxon>Bacteria</taxon>
        <taxon>Pseudomonadati</taxon>
        <taxon>Nitrospirota</taxon>
        <taxon>Thermodesulfovibrionia</taxon>
        <taxon>Thermodesulfovibrionales</taxon>
        <taxon>Thermodesulfovibrionaceae</taxon>
        <taxon>Thermodesulfovibrio</taxon>
    </lineage>
</organism>
<dbReference type="EMBL" id="CP144373">
    <property type="protein sequence ID" value="XCH46359.1"/>
    <property type="molecule type" value="Genomic_DNA"/>
</dbReference>
<feature type="transmembrane region" description="Helical" evidence="7">
    <location>
        <begin position="67"/>
        <end position="87"/>
    </location>
</feature>
<comment type="subcellular location">
    <subcellularLocation>
        <location evidence="1 7">Cell membrane</location>
        <topology evidence="1 7">Multi-pass membrane protein</topology>
    </subcellularLocation>
</comment>
<evidence type="ECO:0000256" key="5">
    <source>
        <dbReference type="ARBA" id="ARBA00022989"/>
    </source>
</evidence>
<keyword evidence="5 7" id="KW-1133">Transmembrane helix</keyword>
<accession>A0AAU8GVC5</accession>
<comment type="similarity">
    <text evidence="2 7">Belongs to the DedA family.</text>
</comment>
<keyword evidence="3 7" id="KW-1003">Cell membrane</keyword>
<dbReference type="InterPro" id="IPR032816">
    <property type="entry name" value="VTT_dom"/>
</dbReference>
<keyword evidence="6 7" id="KW-0472">Membrane</keyword>
<sequence length="211" mass="23903">MFDLIDLLLHIDIYLETLFSQIGNWIYVVLFFIVFSETGFVVTPFLPGDSLLFTVGALSSRQLLCPLSSLIILSIAATVGNTVNYHVGKFVGPKVFSKENSFFFNKKHLYTTAQFYERHGAKTIIIARFLPILRTFAPFVAGIGRMRYLKFQIYNIVSSILWSGSLIATGYFFGNLPFVKKNFSMFILGIIIVSVMPSIWKAISIKRSKLK</sequence>
<evidence type="ECO:0000256" key="6">
    <source>
        <dbReference type="ARBA" id="ARBA00023136"/>
    </source>
</evidence>
<evidence type="ECO:0000313" key="9">
    <source>
        <dbReference type="EMBL" id="XCH46359.1"/>
    </source>
</evidence>
<feature type="domain" description="VTT" evidence="8">
    <location>
        <begin position="46"/>
        <end position="171"/>
    </location>
</feature>
<dbReference type="InterPro" id="IPR058127">
    <property type="entry name" value="DedA"/>
</dbReference>
<name>A0AAU8GVC5_9BACT</name>
<dbReference type="KEGG" id="taut:V4D30_08415"/>
<keyword evidence="4 7" id="KW-0812">Transmembrane</keyword>